<dbReference type="AlphaFoldDB" id="A0A2K3Q585"/>
<dbReference type="OrthoDB" id="5511210at2759"/>
<reference evidence="6 7" key="1">
    <citation type="submission" date="2017-08" db="EMBL/GenBank/DDBJ databases">
        <title>Harnessing the power of phylogenomics to disentangle the directionality and signatures of interkingdom host jumping in the parasitic fungal genus Tolypocladium.</title>
        <authorList>
            <person name="Quandt C.A."/>
            <person name="Patterson W."/>
            <person name="Spatafora J.W."/>
        </authorList>
    </citation>
    <scope>NUCLEOTIDE SEQUENCE [LARGE SCALE GENOMIC DNA]</scope>
    <source>
        <strain evidence="6 7">CBS 113982</strain>
    </source>
</reference>
<dbReference type="InterPro" id="IPR002068">
    <property type="entry name" value="A-crystallin/Hsp20_dom"/>
</dbReference>
<evidence type="ECO:0000313" key="6">
    <source>
        <dbReference type="EMBL" id="PNY22661.1"/>
    </source>
</evidence>
<feature type="compositionally biased region" description="Acidic residues" evidence="4">
    <location>
        <begin position="126"/>
        <end position="143"/>
    </location>
</feature>
<feature type="compositionally biased region" description="Basic residues" evidence="4">
    <location>
        <begin position="162"/>
        <end position="174"/>
    </location>
</feature>
<feature type="region of interest" description="Disordered" evidence="4">
    <location>
        <begin position="1"/>
        <end position="186"/>
    </location>
</feature>
<comment type="similarity">
    <text evidence="2 3">Belongs to the small heat shock protein (HSP20) family.</text>
</comment>
<comment type="caution">
    <text evidence="6">The sequence shown here is derived from an EMBL/GenBank/DDBJ whole genome shotgun (WGS) entry which is preliminary data.</text>
</comment>
<protein>
    <submittedName>
        <fullName evidence="6">Heat shock protein 16</fullName>
    </submittedName>
</protein>
<dbReference type="PROSITE" id="PS01031">
    <property type="entry name" value="SHSP"/>
    <property type="match status" value="1"/>
</dbReference>
<keyword evidence="7" id="KW-1185">Reference proteome</keyword>
<evidence type="ECO:0000313" key="7">
    <source>
        <dbReference type="Proteomes" id="UP000236621"/>
    </source>
</evidence>
<dbReference type="CDD" id="cd06464">
    <property type="entry name" value="ACD_sHsps-like"/>
    <property type="match status" value="1"/>
</dbReference>
<dbReference type="STRING" id="45235.A0A2K3Q585"/>
<feature type="domain" description="SHSP" evidence="5">
    <location>
        <begin position="215"/>
        <end position="337"/>
    </location>
</feature>
<feature type="compositionally biased region" description="Basic and acidic residues" evidence="4">
    <location>
        <begin position="112"/>
        <end position="121"/>
    </location>
</feature>
<evidence type="ECO:0000256" key="4">
    <source>
        <dbReference type="SAM" id="MobiDB-lite"/>
    </source>
</evidence>
<evidence type="ECO:0000259" key="5">
    <source>
        <dbReference type="PROSITE" id="PS01031"/>
    </source>
</evidence>
<evidence type="ECO:0000256" key="3">
    <source>
        <dbReference type="RuleBase" id="RU003616"/>
    </source>
</evidence>
<dbReference type="InterPro" id="IPR008978">
    <property type="entry name" value="HSP20-like_chaperone"/>
</dbReference>
<dbReference type="PANTHER" id="PTHR11527">
    <property type="entry name" value="HEAT-SHOCK PROTEIN 20 FAMILY MEMBER"/>
    <property type="match status" value="1"/>
</dbReference>
<evidence type="ECO:0000256" key="1">
    <source>
        <dbReference type="ARBA" id="ARBA00023016"/>
    </source>
</evidence>
<dbReference type="InterPro" id="IPR031107">
    <property type="entry name" value="Small_HSP"/>
</dbReference>
<dbReference type="Pfam" id="PF00011">
    <property type="entry name" value="HSP20"/>
    <property type="match status" value="1"/>
</dbReference>
<keyword evidence="1 6" id="KW-0346">Stress response</keyword>
<name>A0A2K3Q585_9HYPO</name>
<organism evidence="6 7">
    <name type="scientific">Tolypocladium capitatum</name>
    <dbReference type="NCBI Taxonomy" id="45235"/>
    <lineage>
        <taxon>Eukaryota</taxon>
        <taxon>Fungi</taxon>
        <taxon>Dikarya</taxon>
        <taxon>Ascomycota</taxon>
        <taxon>Pezizomycotina</taxon>
        <taxon>Sordariomycetes</taxon>
        <taxon>Hypocreomycetidae</taxon>
        <taxon>Hypocreales</taxon>
        <taxon>Ophiocordycipitaceae</taxon>
        <taxon>Tolypocladium</taxon>
    </lineage>
</organism>
<dbReference type="Proteomes" id="UP000236621">
    <property type="component" value="Unassembled WGS sequence"/>
</dbReference>
<sequence length="337" mass="36095">MVSRDKTLGRTLDPTSATLTGLGVDHNGHPIPLFPAGFPFGGPGHHGPPFSPDATSDAGFGRDEHGHDHGLGGRPGRGHGCRGHGRHRHGHGRRHRGNDEDEAAAPANQAERVVDGKRGEGSPDTLNEDVPDPAEMTPDEDEQPPPPYGPGQPSHGQPSHGRDRRGRGRCRRGSPRGGGLGRRGGRHSFSVDLPVLNPYYAALCFQAQRHAGQSGDGHAFSPPVDVFNTNVAYVVHVALPGARKEDIDVTWNPDAGSLDVAGVVHRPGDEAFLDTLVAGERRIGAFERSIALPPPRADEKQDVDGFHISAKMEDGVLYVVLPKVEKEWTVIQKVDIE</sequence>
<evidence type="ECO:0000256" key="2">
    <source>
        <dbReference type="PROSITE-ProRule" id="PRU00285"/>
    </source>
</evidence>
<dbReference type="SUPFAM" id="SSF49764">
    <property type="entry name" value="HSP20-like chaperones"/>
    <property type="match status" value="1"/>
</dbReference>
<dbReference type="Gene3D" id="2.60.40.790">
    <property type="match status" value="1"/>
</dbReference>
<feature type="compositionally biased region" description="Basic residues" evidence="4">
    <location>
        <begin position="76"/>
        <end position="96"/>
    </location>
</feature>
<gene>
    <name evidence="6" type="ORF">TCAP_07083</name>
</gene>
<proteinExistence type="inferred from homology"/>
<accession>A0A2K3Q585</accession>
<dbReference type="EMBL" id="NRSZ01001181">
    <property type="protein sequence ID" value="PNY22661.1"/>
    <property type="molecule type" value="Genomic_DNA"/>
</dbReference>
<feature type="compositionally biased region" description="Basic and acidic residues" evidence="4">
    <location>
        <begin position="60"/>
        <end position="71"/>
    </location>
</feature>